<dbReference type="Pfam" id="PF19489">
    <property type="entry name" value="SLT_4"/>
    <property type="match status" value="1"/>
</dbReference>
<name>A0A3N1NXU7_9GAMM</name>
<dbReference type="OrthoDB" id="9789144at2"/>
<dbReference type="InterPro" id="IPR023346">
    <property type="entry name" value="Lysozyme-like_dom_sf"/>
</dbReference>
<evidence type="ECO:0000259" key="2">
    <source>
        <dbReference type="Pfam" id="PF19489"/>
    </source>
</evidence>
<gene>
    <name evidence="3" type="ORF">EDC38_0726</name>
</gene>
<organism evidence="3 4">
    <name type="scientific">Marinimicrobium koreense</name>
    <dbReference type="NCBI Taxonomy" id="306545"/>
    <lineage>
        <taxon>Bacteria</taxon>
        <taxon>Pseudomonadati</taxon>
        <taxon>Pseudomonadota</taxon>
        <taxon>Gammaproteobacteria</taxon>
        <taxon>Cellvibrionales</taxon>
        <taxon>Cellvibrionaceae</taxon>
        <taxon>Marinimicrobium</taxon>
    </lineage>
</organism>
<feature type="chain" id="PRO_5018086912" description="Transglycosylase SLT domain-containing protein" evidence="1">
    <location>
        <begin position="21"/>
        <end position="201"/>
    </location>
</feature>
<dbReference type="CDD" id="cd00442">
    <property type="entry name" value="Lyz-like"/>
    <property type="match status" value="1"/>
</dbReference>
<dbReference type="RefSeq" id="WP_123637352.1">
    <property type="nucleotide sequence ID" value="NZ_RJUK01000001.1"/>
</dbReference>
<keyword evidence="1" id="KW-0732">Signal</keyword>
<protein>
    <recommendedName>
        <fullName evidence="2">Transglycosylase SLT domain-containing protein</fullName>
    </recommendedName>
</protein>
<reference evidence="3 4" key="1">
    <citation type="submission" date="2018-11" db="EMBL/GenBank/DDBJ databases">
        <title>Genomic Encyclopedia of Type Strains, Phase IV (KMG-IV): sequencing the most valuable type-strain genomes for metagenomic binning, comparative biology and taxonomic classification.</title>
        <authorList>
            <person name="Goeker M."/>
        </authorList>
    </citation>
    <scope>NUCLEOTIDE SEQUENCE [LARGE SCALE GENOMIC DNA]</scope>
    <source>
        <strain evidence="3 4">DSM 16974</strain>
    </source>
</reference>
<dbReference type="AlphaFoldDB" id="A0A3N1NXU7"/>
<dbReference type="PROSITE" id="PS51257">
    <property type="entry name" value="PROKAR_LIPOPROTEIN"/>
    <property type="match status" value="1"/>
</dbReference>
<feature type="domain" description="Transglycosylase SLT" evidence="2">
    <location>
        <begin position="6"/>
        <end position="188"/>
    </location>
</feature>
<dbReference type="InterPro" id="IPR045795">
    <property type="entry name" value="SLT_4"/>
</dbReference>
<dbReference type="Proteomes" id="UP000273643">
    <property type="component" value="Unassembled WGS sequence"/>
</dbReference>
<feature type="signal peptide" evidence="1">
    <location>
        <begin position="1"/>
        <end position="20"/>
    </location>
</feature>
<dbReference type="EMBL" id="RJUK01000001">
    <property type="protein sequence ID" value="ROQ20128.1"/>
    <property type="molecule type" value="Genomic_DNA"/>
</dbReference>
<keyword evidence="4" id="KW-1185">Reference proteome</keyword>
<evidence type="ECO:0000313" key="4">
    <source>
        <dbReference type="Proteomes" id="UP000273643"/>
    </source>
</evidence>
<dbReference type="SUPFAM" id="SSF53955">
    <property type="entry name" value="Lysozyme-like"/>
    <property type="match status" value="1"/>
</dbReference>
<evidence type="ECO:0000313" key="3">
    <source>
        <dbReference type="EMBL" id="ROQ20128.1"/>
    </source>
</evidence>
<dbReference type="Gene3D" id="1.10.530.10">
    <property type="match status" value="1"/>
</dbReference>
<proteinExistence type="predicted"/>
<accession>A0A3N1NXU7</accession>
<sequence>MRALSLILLALTTLVGCASAPPKSSDNICDVFDEKRGWYKDARRAERRWGSDIPTLMAMMYQESTFRPKAKPPRTKILWVIPGPRKSSAFGYAQVKDETWKEYQRMSGNHWASRSYFADAIDFVGWYNAQSKKRVGIDKNDARNLYLAYHEGHGGYKRRTFDQKAWLVGVAGKVEQRARRYREQLKSCERRFKGPWWWPLR</sequence>
<comment type="caution">
    <text evidence="3">The sequence shown here is derived from an EMBL/GenBank/DDBJ whole genome shotgun (WGS) entry which is preliminary data.</text>
</comment>
<evidence type="ECO:0000256" key="1">
    <source>
        <dbReference type="SAM" id="SignalP"/>
    </source>
</evidence>